<keyword evidence="2" id="KW-0378">Hydrolase</keyword>
<evidence type="ECO:0000313" key="3">
    <source>
        <dbReference type="Proteomes" id="UP001589810"/>
    </source>
</evidence>
<evidence type="ECO:0000313" key="2">
    <source>
        <dbReference type="EMBL" id="MFC0544736.1"/>
    </source>
</evidence>
<dbReference type="InterPro" id="IPR011050">
    <property type="entry name" value="Pectin_lyase_fold/virulence"/>
</dbReference>
<dbReference type="InterPro" id="IPR012334">
    <property type="entry name" value="Pectin_lyas_fold"/>
</dbReference>
<feature type="domain" description="Rhamnogalacturonase A/B/Epimerase-like pectate lyase" evidence="1">
    <location>
        <begin position="12"/>
        <end position="99"/>
    </location>
</feature>
<proteinExistence type="predicted"/>
<evidence type="ECO:0000259" key="1">
    <source>
        <dbReference type="Pfam" id="PF12708"/>
    </source>
</evidence>
<protein>
    <submittedName>
        <fullName evidence="2">Glycosyl hydrolase family 28-related protein</fullName>
    </submittedName>
</protein>
<comment type="caution">
    <text evidence="2">The sequence shown here is derived from an EMBL/GenBank/DDBJ whole genome shotgun (WGS) entry which is preliminary data.</text>
</comment>
<sequence>MTTSTGPAPVRVNVLDHGAVPDGVTDCTAAFQAAVDAIDNDVNYGGGIVYVPAAPNVIDKDGKVVGQGRYRLDRSVIVDKSRVRIVGDDARRSVISTSAMTPAFIFGLYRGTRTTPMSTGHWADLSGILDDSVGQRWGYRLAADGERVTVSLPASPFALGPTIGGSRIAVDNWASVSQLTLDFVVQNNSPGPWVDFQPLFGMVDFDGRPAPWYAQVRVAGTQTYVRFCFRTTDGLYRELGIPFDGSEPLLRCSLQLDLADPAGAAAWVGHTARSAALVQVPVDTSQLNDFMPGTPLSFVANDASPFQLGVLSPAQGSWRPAGAINSPNPGQDLTFAALRLTAAPRYVVETLTPGANPPQKTLSGRQQTDLDLLVPQDGGFATLPMDEAVRMNPTSGGADKTALRPDFTIPWCSDLIDRGYGLLVSNLNDVEGAYGDNISYNAIEHLTIQADRVNIGKDSTGKRVPVNVTFKPYGQAVALGLVYYFSMKDVVVEDYAQGLSAYHLGVAYTINVRDCEFNGQSDTGIYGYGWMFRGDNLGFSSYGRSAITAVRSGLTVRDVFVSPSNSPDCEAPVRLYEPNVVQFDNFAFDLETTSVRDSYFRITLASDVGLPQLTIRDCQGGLIEPGAAYVRLISQDRNAGIATSGRPGGWCSIERSFTEYVVPDVQALVAVDGPLWQGTFTGLPPDRPELVTTTARVGASARIGVGGIVPPALTVPAPVAGDPLLTLPGLVAYFRADGAQNPNPADPPHPLAAQDGMTFVELADHASPQRVAKLATGTTPAVYRANVINGLPALSFTAGNYTLPMPTTTSGEATVFLVSRGQPFLQTGNLWMSGHYWGVANVGGYGTAVNAAGSDTAWIVHALRYTVRANPTARVLQTWANGQPYDTKRFDGMQDVNWTAFSLGSGGGLEFTGELSTAVFFDVALTDAQVELVNRYLLHRHRIAV</sequence>
<dbReference type="Proteomes" id="UP001589810">
    <property type="component" value="Unassembled WGS sequence"/>
</dbReference>
<dbReference type="InterPro" id="IPR024535">
    <property type="entry name" value="RHGA/B-epi-like_pectate_lyase"/>
</dbReference>
<dbReference type="Pfam" id="PF12708">
    <property type="entry name" value="Pect-lyase_RHGA_epim"/>
    <property type="match status" value="1"/>
</dbReference>
<dbReference type="RefSeq" id="WP_273936185.1">
    <property type="nucleotide sequence ID" value="NZ_CP097263.1"/>
</dbReference>
<organism evidence="2 3">
    <name type="scientific">Kutzneria chonburiensis</name>
    <dbReference type="NCBI Taxonomy" id="1483604"/>
    <lineage>
        <taxon>Bacteria</taxon>
        <taxon>Bacillati</taxon>
        <taxon>Actinomycetota</taxon>
        <taxon>Actinomycetes</taxon>
        <taxon>Pseudonocardiales</taxon>
        <taxon>Pseudonocardiaceae</taxon>
        <taxon>Kutzneria</taxon>
    </lineage>
</organism>
<keyword evidence="3" id="KW-1185">Reference proteome</keyword>
<reference evidence="2 3" key="1">
    <citation type="submission" date="2024-09" db="EMBL/GenBank/DDBJ databases">
        <authorList>
            <person name="Sun Q."/>
            <person name="Mori K."/>
        </authorList>
    </citation>
    <scope>NUCLEOTIDE SEQUENCE [LARGE SCALE GENOMIC DNA]</scope>
    <source>
        <strain evidence="2 3">TBRC 1432</strain>
    </source>
</reference>
<accession>A0ABV6MY45</accession>
<name>A0ABV6MY45_9PSEU</name>
<dbReference type="GO" id="GO:0016787">
    <property type="term" value="F:hydrolase activity"/>
    <property type="evidence" value="ECO:0007669"/>
    <property type="project" value="UniProtKB-KW"/>
</dbReference>
<dbReference type="Gene3D" id="2.160.20.10">
    <property type="entry name" value="Single-stranded right-handed beta-helix, Pectin lyase-like"/>
    <property type="match status" value="1"/>
</dbReference>
<dbReference type="EMBL" id="JBHLUD010000007">
    <property type="protein sequence ID" value="MFC0544736.1"/>
    <property type="molecule type" value="Genomic_DNA"/>
</dbReference>
<gene>
    <name evidence="2" type="ORF">ACFFH7_24740</name>
</gene>
<dbReference type="SUPFAM" id="SSF51126">
    <property type="entry name" value="Pectin lyase-like"/>
    <property type="match status" value="2"/>
</dbReference>